<dbReference type="Pfam" id="PF01510">
    <property type="entry name" value="Amidase_2"/>
    <property type="match status" value="1"/>
</dbReference>
<dbReference type="GO" id="GO:0071555">
    <property type="term" value="P:cell wall organization"/>
    <property type="evidence" value="ECO:0007669"/>
    <property type="project" value="UniProtKB-KW"/>
</dbReference>
<evidence type="ECO:0000313" key="7">
    <source>
        <dbReference type="EMBL" id="SDE30214.1"/>
    </source>
</evidence>
<evidence type="ECO:0000256" key="1">
    <source>
        <dbReference type="ARBA" id="ARBA00001561"/>
    </source>
</evidence>
<evidence type="ECO:0000256" key="4">
    <source>
        <dbReference type="ARBA" id="ARBA00022801"/>
    </source>
</evidence>
<evidence type="ECO:0000259" key="6">
    <source>
        <dbReference type="SMART" id="SM00644"/>
    </source>
</evidence>
<evidence type="ECO:0000313" key="8">
    <source>
        <dbReference type="Proteomes" id="UP000198517"/>
    </source>
</evidence>
<proteinExistence type="inferred from homology"/>
<evidence type="ECO:0000256" key="3">
    <source>
        <dbReference type="ARBA" id="ARBA00011901"/>
    </source>
</evidence>
<dbReference type="Gene3D" id="3.40.80.10">
    <property type="entry name" value="Peptidoglycan recognition protein-like"/>
    <property type="match status" value="1"/>
</dbReference>
<name>A0A1G7BSU2_9FLAO</name>
<dbReference type="GO" id="GO:0009253">
    <property type="term" value="P:peptidoglycan catabolic process"/>
    <property type="evidence" value="ECO:0007669"/>
    <property type="project" value="InterPro"/>
</dbReference>
<evidence type="ECO:0000256" key="5">
    <source>
        <dbReference type="ARBA" id="ARBA00023316"/>
    </source>
</evidence>
<dbReference type="EMBL" id="FNAS01000006">
    <property type="protein sequence ID" value="SDE30214.1"/>
    <property type="molecule type" value="Genomic_DNA"/>
</dbReference>
<keyword evidence="5" id="KW-0961">Cell wall biogenesis/degradation</keyword>
<dbReference type="InterPro" id="IPR036366">
    <property type="entry name" value="PGBDSf"/>
</dbReference>
<dbReference type="AlphaFoldDB" id="A0A1G7BSU2"/>
<dbReference type="CDD" id="cd06583">
    <property type="entry name" value="PGRP"/>
    <property type="match status" value="1"/>
</dbReference>
<dbReference type="InterPro" id="IPR036505">
    <property type="entry name" value="Amidase/PGRP_sf"/>
</dbReference>
<feature type="domain" description="N-acetylmuramoyl-L-alanine amidase" evidence="6">
    <location>
        <begin position="98"/>
        <end position="240"/>
    </location>
</feature>
<evidence type="ECO:0000256" key="2">
    <source>
        <dbReference type="ARBA" id="ARBA00007553"/>
    </source>
</evidence>
<dbReference type="InterPro" id="IPR036365">
    <property type="entry name" value="PGBD-like_sf"/>
</dbReference>
<dbReference type="GO" id="GO:0009254">
    <property type="term" value="P:peptidoglycan turnover"/>
    <property type="evidence" value="ECO:0007669"/>
    <property type="project" value="TreeGrafter"/>
</dbReference>
<dbReference type="Proteomes" id="UP000198517">
    <property type="component" value="Unassembled WGS sequence"/>
</dbReference>
<dbReference type="FunFam" id="3.40.80.10:FF:000003">
    <property type="entry name" value="N-acetylmuramoyl-L-alanine amidase"/>
    <property type="match status" value="1"/>
</dbReference>
<dbReference type="SUPFAM" id="SSF55846">
    <property type="entry name" value="N-acetylmuramoyl-L-alanine amidase-like"/>
    <property type="match status" value="1"/>
</dbReference>
<dbReference type="GO" id="GO:0008745">
    <property type="term" value="F:N-acetylmuramoyl-L-alanine amidase activity"/>
    <property type="evidence" value="ECO:0007669"/>
    <property type="project" value="UniProtKB-EC"/>
</dbReference>
<dbReference type="SMART" id="SM00644">
    <property type="entry name" value="Ami_2"/>
    <property type="match status" value="1"/>
</dbReference>
<dbReference type="PANTHER" id="PTHR30417:SF1">
    <property type="entry name" value="N-ACETYLMURAMOYL-L-ALANINE AMIDASE AMID"/>
    <property type="match status" value="1"/>
</dbReference>
<comment type="similarity">
    <text evidence="2">Belongs to the N-acetylmuramoyl-L-alanine amidase 2 family.</text>
</comment>
<comment type="catalytic activity">
    <reaction evidence="1">
        <text>Hydrolyzes the link between N-acetylmuramoyl residues and L-amino acid residues in certain cell-wall glycopeptides.</text>
        <dbReference type="EC" id="3.5.1.28"/>
    </reaction>
</comment>
<keyword evidence="4" id="KW-0378">Hydrolase</keyword>
<sequence>MFPNKKNTNTMHKNLLIIGLSITLTSCASRPTTAVNTKKSTLLVTQTKKITPKKENNLIKIDNIDFYQVNIADLSKNNNTISYGSIVSANPQGYSISKEHFPSVGQNFRERFIIIHYTALDYEKSIKVLTQKNVSAHYLVNDRPDKEIYQLVDENKRSYHAGVSHWRNFDNLNDNSIGIEIVNSGFVLNSSGQRQFFPYPDYQFRKVAALIKDLATRYMIPPTNILGHSDIAPTRKQDPGPMFPWKKLYDDYGLGMWYDTSSVQNYITISNDDIVHQYNSPAFIAKVQKKLKDFGYAINITSTWDKDTKKVIQSFQYHFHPSKTDGVLDAETWAILQSLYDKYK</sequence>
<gene>
    <name evidence="7" type="ORF">SAMN05421544_106114</name>
</gene>
<organism evidence="7 8">
    <name type="scientific">Riemerella columbipharyngis</name>
    <dbReference type="NCBI Taxonomy" id="1071918"/>
    <lineage>
        <taxon>Bacteria</taxon>
        <taxon>Pseudomonadati</taxon>
        <taxon>Bacteroidota</taxon>
        <taxon>Flavobacteriia</taxon>
        <taxon>Flavobacteriales</taxon>
        <taxon>Weeksellaceae</taxon>
        <taxon>Riemerella</taxon>
    </lineage>
</organism>
<dbReference type="InterPro" id="IPR051206">
    <property type="entry name" value="NAMLAA_amidase_2"/>
</dbReference>
<dbReference type="InterPro" id="IPR002502">
    <property type="entry name" value="Amidase_domain"/>
</dbReference>
<reference evidence="7 8" key="1">
    <citation type="submission" date="2016-10" db="EMBL/GenBank/DDBJ databases">
        <authorList>
            <person name="de Groot N.N."/>
        </authorList>
    </citation>
    <scope>NUCLEOTIDE SEQUENCE [LARGE SCALE GENOMIC DNA]</scope>
    <source>
        <strain evidence="7 8">DSM 24015</strain>
    </source>
</reference>
<dbReference type="SUPFAM" id="SSF47090">
    <property type="entry name" value="PGBD-like"/>
    <property type="match status" value="1"/>
</dbReference>
<dbReference type="PANTHER" id="PTHR30417">
    <property type="entry name" value="N-ACETYLMURAMOYL-L-ALANINE AMIDASE AMID"/>
    <property type="match status" value="1"/>
</dbReference>
<dbReference type="Gene3D" id="1.10.101.10">
    <property type="entry name" value="PGBD-like superfamily/PGBD"/>
    <property type="match status" value="1"/>
</dbReference>
<dbReference type="Pfam" id="PF01471">
    <property type="entry name" value="PG_binding_1"/>
    <property type="match status" value="1"/>
</dbReference>
<dbReference type="EC" id="3.5.1.28" evidence="3"/>
<dbReference type="STRING" id="1071918.SAMN05421544_106114"/>
<dbReference type="PROSITE" id="PS51257">
    <property type="entry name" value="PROKAR_LIPOPROTEIN"/>
    <property type="match status" value="1"/>
</dbReference>
<dbReference type="InterPro" id="IPR002477">
    <property type="entry name" value="Peptidoglycan-bd-like"/>
</dbReference>
<keyword evidence="8" id="KW-1185">Reference proteome</keyword>
<accession>A0A1G7BSU2</accession>
<protein>
    <recommendedName>
        <fullName evidence="3">N-acetylmuramoyl-L-alanine amidase</fullName>
        <ecNumber evidence="3">3.5.1.28</ecNumber>
    </recommendedName>
</protein>